<dbReference type="InterPro" id="IPR036457">
    <property type="entry name" value="PPM-type-like_dom_sf"/>
</dbReference>
<evidence type="ECO:0000313" key="3">
    <source>
        <dbReference type="Proteomes" id="UP001398420"/>
    </source>
</evidence>
<dbReference type="Gene3D" id="3.60.40.10">
    <property type="entry name" value="PPM-type phosphatase domain"/>
    <property type="match status" value="1"/>
</dbReference>
<dbReference type="EMBL" id="JBCEWA010000001">
    <property type="protein sequence ID" value="MEL5987005.1"/>
    <property type="molecule type" value="Genomic_DNA"/>
</dbReference>
<comment type="caution">
    <text evidence="2">The sequence shown here is derived from an EMBL/GenBank/DDBJ whole genome shotgun (WGS) entry which is preliminary data.</text>
</comment>
<dbReference type="NCBIfam" id="NF033484">
    <property type="entry name" value="Stp1_PP2C_phos"/>
    <property type="match status" value="1"/>
</dbReference>
<protein>
    <submittedName>
        <fullName evidence="2">Stp1/IreP family PP2C-type Ser/Thr phosphatase</fullName>
    </submittedName>
</protein>
<evidence type="ECO:0000259" key="1">
    <source>
        <dbReference type="PROSITE" id="PS51746"/>
    </source>
</evidence>
<dbReference type="SUPFAM" id="SSF81606">
    <property type="entry name" value="PP2C-like"/>
    <property type="match status" value="1"/>
</dbReference>
<dbReference type="Pfam" id="PF13672">
    <property type="entry name" value="PP2C_2"/>
    <property type="match status" value="1"/>
</dbReference>
<dbReference type="InterPro" id="IPR001932">
    <property type="entry name" value="PPM-type_phosphatase-like_dom"/>
</dbReference>
<dbReference type="InterPro" id="IPR015655">
    <property type="entry name" value="PP2C"/>
</dbReference>
<gene>
    <name evidence="2" type="ORF">AAF454_01050</name>
</gene>
<dbReference type="PROSITE" id="PS51746">
    <property type="entry name" value="PPM_2"/>
    <property type="match status" value="1"/>
</dbReference>
<evidence type="ECO:0000313" key="2">
    <source>
        <dbReference type="EMBL" id="MEL5987005.1"/>
    </source>
</evidence>
<proteinExistence type="predicted"/>
<reference evidence="2 3" key="1">
    <citation type="submission" date="2024-04" db="EMBL/GenBank/DDBJ databases">
        <authorList>
            <person name="Wu Y.S."/>
            <person name="Zhang L."/>
        </authorList>
    </citation>
    <scope>NUCLEOTIDE SEQUENCE [LARGE SCALE GENOMIC DNA]</scope>
    <source>
        <strain evidence="2 3">KG-01</strain>
    </source>
</reference>
<sequence>MRYTVESDIGQRRSVNEDRATVISRSNNQIHLAIVADGMGGHNAGDVASTLTVEGFKERFEQVDDDEFSTAANRKDWLFETVVDLNRHVYQYAMTHENCTGMGTTLIAAVIVGNEASICHVGDSRAYHIDDETIEMITRDHSYVNVLVDSGEISEEEAETHPKKNYIIKSLGTEDVIEPDFYEYTFKPNEYLLICSDGLTNKVNQQALHKVITSWQSIDEKGKELVQLANDHGGEDNITVILAQPLGDGGAEVADR</sequence>
<organism evidence="2 3">
    <name type="scientific">Kurthia gibsonii</name>
    <dbReference type="NCBI Taxonomy" id="33946"/>
    <lineage>
        <taxon>Bacteria</taxon>
        <taxon>Bacillati</taxon>
        <taxon>Bacillota</taxon>
        <taxon>Bacilli</taxon>
        <taxon>Bacillales</taxon>
        <taxon>Caryophanaceae</taxon>
        <taxon>Kurthia</taxon>
    </lineage>
</organism>
<keyword evidence="3" id="KW-1185">Reference proteome</keyword>
<dbReference type="RefSeq" id="WP_121175711.1">
    <property type="nucleotide sequence ID" value="NZ_CP147847.1"/>
</dbReference>
<dbReference type="CDD" id="cd00143">
    <property type="entry name" value="PP2Cc"/>
    <property type="match status" value="1"/>
</dbReference>
<dbReference type="PANTHER" id="PTHR47992">
    <property type="entry name" value="PROTEIN PHOSPHATASE"/>
    <property type="match status" value="1"/>
</dbReference>
<dbReference type="SMART" id="SM00331">
    <property type="entry name" value="PP2C_SIG"/>
    <property type="match status" value="1"/>
</dbReference>
<name>A0ABU9LGL9_9BACL</name>
<dbReference type="SMART" id="SM00332">
    <property type="entry name" value="PP2Cc"/>
    <property type="match status" value="1"/>
</dbReference>
<dbReference type="Proteomes" id="UP001398420">
    <property type="component" value="Unassembled WGS sequence"/>
</dbReference>
<accession>A0ABU9LGL9</accession>
<feature type="domain" description="PPM-type phosphatase" evidence="1">
    <location>
        <begin position="2"/>
        <end position="245"/>
    </location>
</feature>